<reference evidence="2 3" key="1">
    <citation type="submission" date="2020-08" db="EMBL/GenBank/DDBJ databases">
        <title>A Genomic Blueprint of the Chicken Gut Microbiome.</title>
        <authorList>
            <person name="Gilroy R."/>
            <person name="Ravi A."/>
            <person name="Getino M."/>
            <person name="Pursley I."/>
            <person name="Horton D.L."/>
            <person name="Alikhan N.-F."/>
            <person name="Baker D."/>
            <person name="Gharbi K."/>
            <person name="Hall N."/>
            <person name="Watson M."/>
            <person name="Adriaenssens E.M."/>
            <person name="Foster-Nyarko E."/>
            <person name="Jarju S."/>
            <person name="Secka A."/>
            <person name="Antonio M."/>
            <person name="Oren A."/>
            <person name="Chaudhuri R."/>
            <person name="La Ragione R.M."/>
            <person name="Hildebrand F."/>
            <person name="Pallen M.J."/>
        </authorList>
    </citation>
    <scope>NUCLEOTIDE SEQUENCE [LARGE SCALE GENOMIC DNA]</scope>
    <source>
        <strain evidence="2 3">Sa3CUA2</strain>
    </source>
</reference>
<evidence type="ECO:0000313" key="3">
    <source>
        <dbReference type="Proteomes" id="UP000604241"/>
    </source>
</evidence>
<sequence>MPPLTPRPPWADVRAVVFDVGETLVDETRTWVQAAHEVGVAPSVLLAVLGALTERDEPHHRVWQMLGVEPPTTPSEIRADDLYPDALPTLGALRAAGYVVAVAGNQPARAEHQLRAAGVEADLVATSARWGVAKPSREFFARVVTDLGLPAADVLYVGDRLDNDVLPARAAGLRTAFVRRGPWGYVHARRPEAALADVRVDSLRELAALVLGVL</sequence>
<accession>A0ABR8QG99</accession>
<evidence type="ECO:0000313" key="2">
    <source>
        <dbReference type="EMBL" id="MBD7919459.1"/>
    </source>
</evidence>
<organism evidence="2 3">
    <name type="scientific">Cellulomonas avistercoris</name>
    <dbReference type="NCBI Taxonomy" id="2762242"/>
    <lineage>
        <taxon>Bacteria</taxon>
        <taxon>Bacillati</taxon>
        <taxon>Actinomycetota</taxon>
        <taxon>Actinomycetes</taxon>
        <taxon>Micrococcales</taxon>
        <taxon>Cellulomonadaceae</taxon>
        <taxon>Cellulomonas</taxon>
    </lineage>
</organism>
<dbReference type="SFLD" id="SFLDG01129">
    <property type="entry name" value="C1.5:_HAD__Beta-PGM__Phosphata"/>
    <property type="match status" value="1"/>
</dbReference>
<dbReference type="NCBIfam" id="TIGR01549">
    <property type="entry name" value="HAD-SF-IA-v1"/>
    <property type="match status" value="1"/>
</dbReference>
<dbReference type="InterPro" id="IPR006439">
    <property type="entry name" value="HAD-SF_hydro_IA"/>
</dbReference>
<dbReference type="Pfam" id="PF00702">
    <property type="entry name" value="Hydrolase"/>
    <property type="match status" value="1"/>
</dbReference>
<dbReference type="Proteomes" id="UP000604241">
    <property type="component" value="Unassembled WGS sequence"/>
</dbReference>
<evidence type="ECO:0000256" key="1">
    <source>
        <dbReference type="ARBA" id="ARBA00022801"/>
    </source>
</evidence>
<dbReference type="SUPFAM" id="SSF56784">
    <property type="entry name" value="HAD-like"/>
    <property type="match status" value="1"/>
</dbReference>
<dbReference type="InterPro" id="IPR051540">
    <property type="entry name" value="S-2-haloacid_dehalogenase"/>
</dbReference>
<keyword evidence="3" id="KW-1185">Reference proteome</keyword>
<protein>
    <submittedName>
        <fullName evidence="2">HAD family hydrolase</fullName>
    </submittedName>
</protein>
<dbReference type="InterPro" id="IPR036412">
    <property type="entry name" value="HAD-like_sf"/>
</dbReference>
<dbReference type="NCBIfam" id="TIGR01509">
    <property type="entry name" value="HAD-SF-IA-v3"/>
    <property type="match status" value="1"/>
</dbReference>
<dbReference type="RefSeq" id="WP_191784116.1">
    <property type="nucleotide sequence ID" value="NZ_JACSQV010000013.1"/>
</dbReference>
<keyword evidence="1 2" id="KW-0378">Hydrolase</keyword>
<proteinExistence type="predicted"/>
<dbReference type="GO" id="GO:0016787">
    <property type="term" value="F:hydrolase activity"/>
    <property type="evidence" value="ECO:0007669"/>
    <property type="project" value="UniProtKB-KW"/>
</dbReference>
<dbReference type="SFLD" id="SFLDS00003">
    <property type="entry name" value="Haloacid_Dehalogenase"/>
    <property type="match status" value="1"/>
</dbReference>
<name>A0ABR8QG99_9CELL</name>
<comment type="caution">
    <text evidence="2">The sequence shown here is derived from an EMBL/GenBank/DDBJ whole genome shotgun (WGS) entry which is preliminary data.</text>
</comment>
<gene>
    <name evidence="2" type="ORF">H9657_14390</name>
</gene>
<dbReference type="InterPro" id="IPR023214">
    <property type="entry name" value="HAD_sf"/>
</dbReference>
<dbReference type="Gene3D" id="3.40.50.1000">
    <property type="entry name" value="HAD superfamily/HAD-like"/>
    <property type="match status" value="1"/>
</dbReference>
<dbReference type="EMBL" id="JACSQV010000013">
    <property type="protein sequence ID" value="MBD7919459.1"/>
    <property type="molecule type" value="Genomic_DNA"/>
</dbReference>
<dbReference type="PANTHER" id="PTHR43316:SF8">
    <property type="entry name" value="HAD FAMILY HYDROLASE"/>
    <property type="match status" value="1"/>
</dbReference>
<dbReference type="PANTHER" id="PTHR43316">
    <property type="entry name" value="HYDROLASE, HALOACID DELAHOGENASE-RELATED"/>
    <property type="match status" value="1"/>
</dbReference>